<dbReference type="EMBL" id="JABSTQ010004913">
    <property type="protein sequence ID" value="KAG0440674.1"/>
    <property type="molecule type" value="Genomic_DNA"/>
</dbReference>
<gene>
    <name evidence="1" type="ORF">HPB47_016225</name>
</gene>
<evidence type="ECO:0000313" key="2">
    <source>
        <dbReference type="Proteomes" id="UP000805193"/>
    </source>
</evidence>
<comment type="caution">
    <text evidence="1">The sequence shown here is derived from an EMBL/GenBank/DDBJ whole genome shotgun (WGS) entry which is preliminary data.</text>
</comment>
<sequence length="117" mass="12632">MDGDVAQDIWVLQRQLSDVLREKTRQENAQGLLPPSTGLAGALGFADGHWSGRWVRLPEVALRAGGPAEEPICVRSGAEERAEEAQLPDGVRVAGTRVGGTRRRSADFLRASGRRST</sequence>
<protein>
    <submittedName>
        <fullName evidence="1">Uncharacterized protein</fullName>
    </submittedName>
</protein>
<name>A0AC60QTY0_IXOPE</name>
<evidence type="ECO:0000313" key="1">
    <source>
        <dbReference type="EMBL" id="KAG0440674.1"/>
    </source>
</evidence>
<reference evidence="1 2" key="1">
    <citation type="journal article" date="2020" name="Cell">
        <title>Large-Scale Comparative Analyses of Tick Genomes Elucidate Their Genetic Diversity and Vector Capacities.</title>
        <authorList>
            <consortium name="Tick Genome and Microbiome Consortium (TIGMIC)"/>
            <person name="Jia N."/>
            <person name="Wang J."/>
            <person name="Shi W."/>
            <person name="Du L."/>
            <person name="Sun Y."/>
            <person name="Zhan W."/>
            <person name="Jiang J.F."/>
            <person name="Wang Q."/>
            <person name="Zhang B."/>
            <person name="Ji P."/>
            <person name="Bell-Sakyi L."/>
            <person name="Cui X.M."/>
            <person name="Yuan T.T."/>
            <person name="Jiang B.G."/>
            <person name="Yang W.F."/>
            <person name="Lam T.T."/>
            <person name="Chang Q.C."/>
            <person name="Ding S.J."/>
            <person name="Wang X.J."/>
            <person name="Zhu J.G."/>
            <person name="Ruan X.D."/>
            <person name="Zhao L."/>
            <person name="Wei J.T."/>
            <person name="Ye R.Z."/>
            <person name="Que T.C."/>
            <person name="Du C.H."/>
            <person name="Zhou Y.H."/>
            <person name="Cheng J.X."/>
            <person name="Dai P.F."/>
            <person name="Guo W.B."/>
            <person name="Han X.H."/>
            <person name="Huang E.J."/>
            <person name="Li L.F."/>
            <person name="Wei W."/>
            <person name="Gao Y.C."/>
            <person name="Liu J.Z."/>
            <person name="Shao H.Z."/>
            <person name="Wang X."/>
            <person name="Wang C.C."/>
            <person name="Yang T.C."/>
            <person name="Huo Q.B."/>
            <person name="Li W."/>
            <person name="Chen H.Y."/>
            <person name="Chen S.E."/>
            <person name="Zhou L.G."/>
            <person name="Ni X.B."/>
            <person name="Tian J.H."/>
            <person name="Sheng Y."/>
            <person name="Liu T."/>
            <person name="Pan Y.S."/>
            <person name="Xia L.Y."/>
            <person name="Li J."/>
            <person name="Zhao F."/>
            <person name="Cao W.C."/>
        </authorList>
    </citation>
    <scope>NUCLEOTIDE SEQUENCE [LARGE SCALE GENOMIC DNA]</scope>
    <source>
        <strain evidence="1">Iper-2018</strain>
    </source>
</reference>
<proteinExistence type="predicted"/>
<keyword evidence="2" id="KW-1185">Reference proteome</keyword>
<organism evidence="1 2">
    <name type="scientific">Ixodes persulcatus</name>
    <name type="common">Taiga tick</name>
    <dbReference type="NCBI Taxonomy" id="34615"/>
    <lineage>
        <taxon>Eukaryota</taxon>
        <taxon>Metazoa</taxon>
        <taxon>Ecdysozoa</taxon>
        <taxon>Arthropoda</taxon>
        <taxon>Chelicerata</taxon>
        <taxon>Arachnida</taxon>
        <taxon>Acari</taxon>
        <taxon>Parasitiformes</taxon>
        <taxon>Ixodida</taxon>
        <taxon>Ixodoidea</taxon>
        <taxon>Ixodidae</taxon>
        <taxon>Ixodinae</taxon>
        <taxon>Ixodes</taxon>
    </lineage>
</organism>
<dbReference type="Proteomes" id="UP000805193">
    <property type="component" value="Unassembled WGS sequence"/>
</dbReference>
<accession>A0AC60QTY0</accession>